<keyword evidence="3" id="KW-1185">Reference proteome</keyword>
<dbReference type="OrthoDB" id="2014201at2759"/>
<keyword evidence="1" id="KW-0812">Transmembrane</keyword>
<proteinExistence type="predicted"/>
<dbReference type="Pfam" id="PF01501">
    <property type="entry name" value="Glyco_transf_8"/>
    <property type="match status" value="1"/>
</dbReference>
<dbReference type="OMA" id="AAPDVWW"/>
<keyword evidence="1" id="KW-1133">Transmembrane helix</keyword>
<protein>
    <submittedName>
        <fullName evidence="2">Glycosyltransferase family 8 protein</fullName>
    </submittedName>
</protein>
<sequence length="310" mass="35970">MTLHFRHTIPVLVFLCLLAFYMLSQRDSHLAKRPGGALFSDPTRRPVAIATIITSDAYLDAAMALRYSIRKRGTVARTIAAYVPKQLSNRSLCFLEAVGWELRPVPLIKAPDPGDGRKIADDRFKDLFSKLQLYKWTEYEHILLLDADTLLLRSIDDIWDLNVDLAAVGDVWMDRLDLGFNAGVLYFRPDMGTFKAMENSIYRDVDKYDITWSEQAFLNYFYRFKSVRLPYAYNCPLALKMHKDAWPVVRPEAVILHFTLQKPWNHPRPGPQGNWASEQFAEEFNEFWAVKDELDNDTRYNGFQCRDSRS</sequence>
<dbReference type="EMBL" id="KQ965739">
    <property type="protein sequence ID" value="KXS19252.1"/>
    <property type="molecule type" value="Genomic_DNA"/>
</dbReference>
<accession>A0A139ARA5</accession>
<feature type="transmembrane region" description="Helical" evidence="1">
    <location>
        <begin position="6"/>
        <end position="23"/>
    </location>
</feature>
<dbReference type="Gene3D" id="3.90.550.10">
    <property type="entry name" value="Spore Coat Polysaccharide Biosynthesis Protein SpsA, Chain A"/>
    <property type="match status" value="1"/>
</dbReference>
<dbReference type="InterPro" id="IPR002495">
    <property type="entry name" value="Glyco_trans_8"/>
</dbReference>
<dbReference type="SUPFAM" id="SSF53448">
    <property type="entry name" value="Nucleotide-diphospho-sugar transferases"/>
    <property type="match status" value="1"/>
</dbReference>
<evidence type="ECO:0000256" key="1">
    <source>
        <dbReference type="SAM" id="Phobius"/>
    </source>
</evidence>
<evidence type="ECO:0000313" key="3">
    <source>
        <dbReference type="Proteomes" id="UP000070544"/>
    </source>
</evidence>
<dbReference type="InterPro" id="IPR050587">
    <property type="entry name" value="GNT1/Glycosyltrans_8"/>
</dbReference>
<dbReference type="AlphaFoldDB" id="A0A139ARA5"/>
<dbReference type="Proteomes" id="UP000070544">
    <property type="component" value="Unassembled WGS sequence"/>
</dbReference>
<dbReference type="PANTHER" id="PTHR11183">
    <property type="entry name" value="GLYCOGENIN SUBFAMILY MEMBER"/>
    <property type="match status" value="1"/>
</dbReference>
<organism evidence="2 3">
    <name type="scientific">Gonapodya prolifera (strain JEL478)</name>
    <name type="common">Monoblepharis prolifera</name>
    <dbReference type="NCBI Taxonomy" id="1344416"/>
    <lineage>
        <taxon>Eukaryota</taxon>
        <taxon>Fungi</taxon>
        <taxon>Fungi incertae sedis</taxon>
        <taxon>Chytridiomycota</taxon>
        <taxon>Chytridiomycota incertae sedis</taxon>
        <taxon>Monoblepharidomycetes</taxon>
        <taxon>Monoblepharidales</taxon>
        <taxon>Gonapodyaceae</taxon>
        <taxon>Gonapodya</taxon>
    </lineage>
</organism>
<keyword evidence="2" id="KW-0808">Transferase</keyword>
<keyword evidence="1" id="KW-0472">Membrane</keyword>
<reference evidence="2 3" key="1">
    <citation type="journal article" date="2015" name="Genome Biol. Evol.">
        <title>Phylogenomic analyses indicate that early fungi evolved digesting cell walls of algal ancestors of land plants.</title>
        <authorList>
            <person name="Chang Y."/>
            <person name="Wang S."/>
            <person name="Sekimoto S."/>
            <person name="Aerts A.L."/>
            <person name="Choi C."/>
            <person name="Clum A."/>
            <person name="LaButti K.M."/>
            <person name="Lindquist E.A."/>
            <person name="Yee Ngan C."/>
            <person name="Ohm R.A."/>
            <person name="Salamov A.A."/>
            <person name="Grigoriev I.V."/>
            <person name="Spatafora J.W."/>
            <person name="Berbee M.L."/>
        </authorList>
    </citation>
    <scope>NUCLEOTIDE SEQUENCE [LARGE SCALE GENOMIC DNA]</scope>
    <source>
        <strain evidence="2 3">JEL478</strain>
    </source>
</reference>
<evidence type="ECO:0000313" key="2">
    <source>
        <dbReference type="EMBL" id="KXS19252.1"/>
    </source>
</evidence>
<dbReference type="InterPro" id="IPR029044">
    <property type="entry name" value="Nucleotide-diphossugar_trans"/>
</dbReference>
<dbReference type="GO" id="GO:0016757">
    <property type="term" value="F:glycosyltransferase activity"/>
    <property type="evidence" value="ECO:0007669"/>
    <property type="project" value="InterPro"/>
</dbReference>
<name>A0A139ARA5_GONPJ</name>
<dbReference type="STRING" id="1344416.A0A139ARA5"/>
<gene>
    <name evidence="2" type="ORF">M427DRAFT_53204</name>
</gene>